<evidence type="ECO:0000313" key="6">
    <source>
        <dbReference type="Proteomes" id="UP000799772"/>
    </source>
</evidence>
<comment type="caution">
    <text evidence="5">The sequence shown here is derived from an EMBL/GenBank/DDBJ whole genome shotgun (WGS) entry which is preliminary data.</text>
</comment>
<dbReference type="SUPFAM" id="SSF51735">
    <property type="entry name" value="NAD(P)-binding Rossmann-fold domains"/>
    <property type="match status" value="1"/>
</dbReference>
<dbReference type="PANTHER" id="PTHR43899">
    <property type="entry name" value="RH59310P"/>
    <property type="match status" value="1"/>
</dbReference>
<dbReference type="GO" id="GO:0005783">
    <property type="term" value="C:endoplasmic reticulum"/>
    <property type="evidence" value="ECO:0007669"/>
    <property type="project" value="UniProtKB-SubCell"/>
</dbReference>
<comment type="similarity">
    <text evidence="2">Belongs to the short-chain dehydrogenases/reductases (SDR) family.</text>
</comment>
<dbReference type="OrthoDB" id="47007at2759"/>
<evidence type="ECO:0000256" key="4">
    <source>
        <dbReference type="ARBA" id="ARBA00023002"/>
    </source>
</evidence>
<name>A0A9P4INZ3_9PEZI</name>
<dbReference type="InterPro" id="IPR002347">
    <property type="entry name" value="SDR_fam"/>
</dbReference>
<dbReference type="PROSITE" id="PS00061">
    <property type="entry name" value="ADH_SHORT"/>
    <property type="match status" value="1"/>
</dbReference>
<dbReference type="EMBL" id="ML978122">
    <property type="protein sequence ID" value="KAF2103009.1"/>
    <property type="molecule type" value="Genomic_DNA"/>
</dbReference>
<sequence length="313" mass="34176">MLTTAFQCIGAAYLIYAAYRILDFNSIWLLPKKSLSRYQRRPERAWALITGASAGIGRGCAEELAARGFSVILLGHKPDELALVQREINRNSPTVDVKVLVLDVIKATNAEIEQTFKTISALPITILVNNVGGVPIAQPAIRGFADQTADEIDRTINLNARFMAQLTRLMLPVLAQNGPSLMMNLSSIGHLGMLGVVPYSGTKAYVAAISRGIARETKASGRPVDIVAVLPVEVATESNNVALQPGTPTSRQFAKAMMDYVPRAASKGILQLCPYWQHAVQMAIMEMLPEWLFTKIVLVSFKQKMALINGKQK</sequence>
<dbReference type="InterPro" id="IPR036291">
    <property type="entry name" value="NAD(P)-bd_dom_sf"/>
</dbReference>
<evidence type="ECO:0000256" key="3">
    <source>
        <dbReference type="ARBA" id="ARBA00022857"/>
    </source>
</evidence>
<keyword evidence="3" id="KW-0521">NADP</keyword>
<comment type="subcellular location">
    <subcellularLocation>
        <location evidence="1">Endoplasmic reticulum</location>
    </subcellularLocation>
</comment>
<organism evidence="5 6">
    <name type="scientific">Rhizodiscina lignyota</name>
    <dbReference type="NCBI Taxonomy" id="1504668"/>
    <lineage>
        <taxon>Eukaryota</taxon>
        <taxon>Fungi</taxon>
        <taxon>Dikarya</taxon>
        <taxon>Ascomycota</taxon>
        <taxon>Pezizomycotina</taxon>
        <taxon>Dothideomycetes</taxon>
        <taxon>Pleosporomycetidae</taxon>
        <taxon>Aulographales</taxon>
        <taxon>Rhizodiscinaceae</taxon>
        <taxon>Rhizodiscina</taxon>
    </lineage>
</organism>
<evidence type="ECO:0000256" key="1">
    <source>
        <dbReference type="ARBA" id="ARBA00004240"/>
    </source>
</evidence>
<evidence type="ECO:0000256" key="2">
    <source>
        <dbReference type="ARBA" id="ARBA00006484"/>
    </source>
</evidence>
<keyword evidence="4" id="KW-0560">Oxidoreductase</keyword>
<dbReference type="InterPro" id="IPR051019">
    <property type="entry name" value="VLCFA-Steroid_DH"/>
</dbReference>
<accession>A0A9P4INZ3</accession>
<dbReference type="Proteomes" id="UP000799772">
    <property type="component" value="Unassembled WGS sequence"/>
</dbReference>
<dbReference type="PRINTS" id="PR00081">
    <property type="entry name" value="GDHRDH"/>
</dbReference>
<dbReference type="GO" id="GO:0016491">
    <property type="term" value="F:oxidoreductase activity"/>
    <property type="evidence" value="ECO:0007669"/>
    <property type="project" value="UniProtKB-KW"/>
</dbReference>
<dbReference type="PANTHER" id="PTHR43899:SF13">
    <property type="entry name" value="RH59310P"/>
    <property type="match status" value="1"/>
</dbReference>
<keyword evidence="6" id="KW-1185">Reference proteome</keyword>
<proteinExistence type="inferred from homology"/>
<gene>
    <name evidence="5" type="ORF">NA57DRAFT_71992</name>
</gene>
<dbReference type="PIRSF" id="PIRSF000126">
    <property type="entry name" value="11-beta-HSD1"/>
    <property type="match status" value="1"/>
</dbReference>
<dbReference type="AlphaFoldDB" id="A0A9P4INZ3"/>
<dbReference type="Gene3D" id="3.40.50.720">
    <property type="entry name" value="NAD(P)-binding Rossmann-like Domain"/>
    <property type="match status" value="1"/>
</dbReference>
<reference evidence="5" key="1">
    <citation type="journal article" date="2020" name="Stud. Mycol.">
        <title>101 Dothideomycetes genomes: a test case for predicting lifestyles and emergence of pathogens.</title>
        <authorList>
            <person name="Haridas S."/>
            <person name="Albert R."/>
            <person name="Binder M."/>
            <person name="Bloem J."/>
            <person name="Labutti K."/>
            <person name="Salamov A."/>
            <person name="Andreopoulos B."/>
            <person name="Baker S."/>
            <person name="Barry K."/>
            <person name="Bills G."/>
            <person name="Bluhm B."/>
            <person name="Cannon C."/>
            <person name="Castanera R."/>
            <person name="Culley D."/>
            <person name="Daum C."/>
            <person name="Ezra D."/>
            <person name="Gonzalez J."/>
            <person name="Henrissat B."/>
            <person name="Kuo A."/>
            <person name="Liang C."/>
            <person name="Lipzen A."/>
            <person name="Lutzoni F."/>
            <person name="Magnuson J."/>
            <person name="Mondo S."/>
            <person name="Nolan M."/>
            <person name="Ohm R."/>
            <person name="Pangilinan J."/>
            <person name="Park H.-J."/>
            <person name="Ramirez L."/>
            <person name="Alfaro M."/>
            <person name="Sun H."/>
            <person name="Tritt A."/>
            <person name="Yoshinaga Y."/>
            <person name="Zwiers L.-H."/>
            <person name="Turgeon B."/>
            <person name="Goodwin S."/>
            <person name="Spatafora J."/>
            <person name="Crous P."/>
            <person name="Grigoriev I."/>
        </authorList>
    </citation>
    <scope>NUCLEOTIDE SEQUENCE</scope>
    <source>
        <strain evidence="5">CBS 133067</strain>
    </source>
</reference>
<evidence type="ECO:0000313" key="5">
    <source>
        <dbReference type="EMBL" id="KAF2103009.1"/>
    </source>
</evidence>
<dbReference type="Pfam" id="PF00106">
    <property type="entry name" value="adh_short"/>
    <property type="match status" value="1"/>
</dbReference>
<protein>
    <submittedName>
        <fullName evidence="5">NAD(P)-binding protein</fullName>
    </submittedName>
</protein>
<dbReference type="InterPro" id="IPR020904">
    <property type="entry name" value="Sc_DH/Rdtase_CS"/>
</dbReference>